<dbReference type="Proteomes" id="UP000786693">
    <property type="component" value="Unassembled WGS sequence"/>
</dbReference>
<dbReference type="EMBL" id="BPFH01000002">
    <property type="protein sequence ID" value="GIT94852.1"/>
    <property type="molecule type" value="Genomic_DNA"/>
</dbReference>
<protein>
    <recommendedName>
        <fullName evidence="1">ATP synthase protein I</fullName>
    </recommendedName>
</protein>
<keyword evidence="1" id="KW-0406">Ion transport</keyword>
<dbReference type="InterPro" id="IPR032820">
    <property type="entry name" value="ATPase_put"/>
</dbReference>
<comment type="function">
    <text evidence="1">A possible function for this protein is to guide the assembly of the membrane sector of the ATPase enzyme complex.</text>
</comment>
<dbReference type="Pfam" id="PF09527">
    <property type="entry name" value="ATPase_gene1"/>
    <property type="match status" value="1"/>
</dbReference>
<gene>
    <name evidence="3" type="primary">atpI</name>
    <name evidence="3" type="ORF">JANAI62_14750</name>
</gene>
<proteinExistence type="inferred from homology"/>
<comment type="caution">
    <text evidence="3">The sequence shown here is derived from an EMBL/GenBank/DDBJ whole genome shotgun (WGS) entry which is preliminary data.</text>
</comment>
<comment type="similarity">
    <text evidence="1">Belongs to the bacterial AtpI family.</text>
</comment>
<accession>A0ABQ4NKA7</accession>
<keyword evidence="2" id="KW-1133">Transmembrane helix</keyword>
<keyword evidence="1" id="KW-0813">Transport</keyword>
<dbReference type="RefSeq" id="WP_220748351.1">
    <property type="nucleotide sequence ID" value="NZ_BPFH01000002.1"/>
</dbReference>
<reference evidence="3 4" key="1">
    <citation type="submission" date="2021-05" db="EMBL/GenBank/DDBJ databases">
        <title>Bacteria Genome sequencing.</title>
        <authorList>
            <person name="Takabe Y."/>
            <person name="Nakajima Y."/>
            <person name="Suzuki S."/>
            <person name="Shiozaki T."/>
        </authorList>
    </citation>
    <scope>NUCLEOTIDE SEQUENCE [LARGE SCALE GENOMIC DNA]</scope>
    <source>
        <strain evidence="3 4">AI_62</strain>
    </source>
</reference>
<keyword evidence="1 2" id="KW-0472">Membrane</keyword>
<keyword evidence="2" id="KW-0812">Transmembrane</keyword>
<evidence type="ECO:0000313" key="4">
    <source>
        <dbReference type="Proteomes" id="UP000786693"/>
    </source>
</evidence>
<dbReference type="InterPro" id="IPR016989">
    <property type="entry name" value="Atp1_alphaprobac"/>
</dbReference>
<dbReference type="PIRSF" id="PIRSF032126">
    <property type="entry name" value="F0F1_ATP_synthase_subunit_I"/>
    <property type="match status" value="1"/>
</dbReference>
<evidence type="ECO:0000256" key="1">
    <source>
        <dbReference type="PIRNR" id="PIRNR032126"/>
    </source>
</evidence>
<sequence length="119" mass="12412">MADDPDRDPIRALEARIAAAKGPEPEDKSPDDRYSQASLAWRMVIEMVAGVGIGFLIGYGADAVLGTAPWLMLVFTLLGFAAGVKTMIASAKEAQGKVDAAAALNEPGAGAPRERNKDG</sequence>
<evidence type="ECO:0000313" key="3">
    <source>
        <dbReference type="EMBL" id="GIT94852.1"/>
    </source>
</evidence>
<keyword evidence="4" id="KW-1185">Reference proteome</keyword>
<keyword evidence="1" id="KW-0375">Hydrogen ion transport</keyword>
<feature type="transmembrane region" description="Helical" evidence="2">
    <location>
        <begin position="39"/>
        <end position="61"/>
    </location>
</feature>
<organism evidence="3 4">
    <name type="scientific">Jannaschia pagri</name>
    <dbReference type="NCBI Taxonomy" id="2829797"/>
    <lineage>
        <taxon>Bacteria</taxon>
        <taxon>Pseudomonadati</taxon>
        <taxon>Pseudomonadota</taxon>
        <taxon>Alphaproteobacteria</taxon>
        <taxon>Rhodobacterales</taxon>
        <taxon>Roseobacteraceae</taxon>
        <taxon>Jannaschia</taxon>
    </lineage>
</organism>
<evidence type="ECO:0000256" key="2">
    <source>
        <dbReference type="SAM" id="Phobius"/>
    </source>
</evidence>
<name>A0ABQ4NKA7_9RHOB</name>
<feature type="transmembrane region" description="Helical" evidence="2">
    <location>
        <begin position="67"/>
        <end position="88"/>
    </location>
</feature>